<reference evidence="1" key="2">
    <citation type="journal article" date="2015" name="Data Brief">
        <title>Shoot transcriptome of the giant reed, Arundo donax.</title>
        <authorList>
            <person name="Barrero R.A."/>
            <person name="Guerrero F.D."/>
            <person name="Moolhuijzen P."/>
            <person name="Goolsby J.A."/>
            <person name="Tidwell J."/>
            <person name="Bellgard S.E."/>
            <person name="Bellgard M.I."/>
        </authorList>
    </citation>
    <scope>NUCLEOTIDE SEQUENCE</scope>
    <source>
        <tissue evidence="1">Shoot tissue taken approximately 20 cm above the soil surface</tissue>
    </source>
</reference>
<accession>A0A0A9HIG7</accession>
<evidence type="ECO:0000313" key="1">
    <source>
        <dbReference type="EMBL" id="JAE36980.1"/>
    </source>
</evidence>
<protein>
    <submittedName>
        <fullName evidence="1">Uncharacterized protein</fullName>
    </submittedName>
</protein>
<proteinExistence type="predicted"/>
<organism evidence="1">
    <name type="scientific">Arundo donax</name>
    <name type="common">Giant reed</name>
    <name type="synonym">Donax arundinaceus</name>
    <dbReference type="NCBI Taxonomy" id="35708"/>
    <lineage>
        <taxon>Eukaryota</taxon>
        <taxon>Viridiplantae</taxon>
        <taxon>Streptophyta</taxon>
        <taxon>Embryophyta</taxon>
        <taxon>Tracheophyta</taxon>
        <taxon>Spermatophyta</taxon>
        <taxon>Magnoliopsida</taxon>
        <taxon>Liliopsida</taxon>
        <taxon>Poales</taxon>
        <taxon>Poaceae</taxon>
        <taxon>PACMAD clade</taxon>
        <taxon>Arundinoideae</taxon>
        <taxon>Arundineae</taxon>
        <taxon>Arundo</taxon>
    </lineage>
</organism>
<name>A0A0A9HIG7_ARUDO</name>
<reference evidence="1" key="1">
    <citation type="submission" date="2014-09" db="EMBL/GenBank/DDBJ databases">
        <authorList>
            <person name="Magalhaes I.L.F."/>
            <person name="Oliveira U."/>
            <person name="Santos F.R."/>
            <person name="Vidigal T.H.D.A."/>
            <person name="Brescovit A.D."/>
            <person name="Santos A.J."/>
        </authorList>
    </citation>
    <scope>NUCLEOTIDE SEQUENCE</scope>
    <source>
        <tissue evidence="1">Shoot tissue taken approximately 20 cm above the soil surface</tissue>
    </source>
</reference>
<dbReference type="AlphaFoldDB" id="A0A0A9HIG7"/>
<dbReference type="EMBL" id="GBRH01160916">
    <property type="protein sequence ID" value="JAE36980.1"/>
    <property type="molecule type" value="Transcribed_RNA"/>
</dbReference>
<sequence length="33" mass="3817">MHAPSSKLEPPRLPHIHLSWLPSLQRQNLCTMP</sequence>